<dbReference type="EMBL" id="JAMKOV010000283">
    <property type="protein sequence ID" value="KAI8033018.1"/>
    <property type="molecule type" value="Genomic_DNA"/>
</dbReference>
<evidence type="ECO:0000313" key="2">
    <source>
        <dbReference type="Proteomes" id="UP001059596"/>
    </source>
</evidence>
<organism evidence="1 2">
    <name type="scientific">Drosophila gunungcola</name>
    <name type="common">fruit fly</name>
    <dbReference type="NCBI Taxonomy" id="103775"/>
    <lineage>
        <taxon>Eukaryota</taxon>
        <taxon>Metazoa</taxon>
        <taxon>Ecdysozoa</taxon>
        <taxon>Arthropoda</taxon>
        <taxon>Hexapoda</taxon>
        <taxon>Insecta</taxon>
        <taxon>Pterygota</taxon>
        <taxon>Neoptera</taxon>
        <taxon>Endopterygota</taxon>
        <taxon>Diptera</taxon>
        <taxon>Brachycera</taxon>
        <taxon>Muscomorpha</taxon>
        <taxon>Ephydroidea</taxon>
        <taxon>Drosophilidae</taxon>
        <taxon>Drosophila</taxon>
        <taxon>Sophophora</taxon>
    </lineage>
</organism>
<reference evidence="1" key="1">
    <citation type="journal article" date="2023" name="Genome Biol. Evol.">
        <title>Long-read-based Genome Assembly of Drosophila gunungcola Reveals Fewer Chemosensory Genes in Flower-breeding Species.</title>
        <authorList>
            <person name="Negi A."/>
            <person name="Liao B.Y."/>
            <person name="Yeh S.D."/>
        </authorList>
    </citation>
    <scope>NUCLEOTIDE SEQUENCE</scope>
    <source>
        <strain evidence="1">Sukarami</strain>
    </source>
</reference>
<feature type="non-terminal residue" evidence="1">
    <location>
        <position position="1"/>
    </location>
</feature>
<evidence type="ECO:0000313" key="1">
    <source>
        <dbReference type="EMBL" id="KAI8033018.1"/>
    </source>
</evidence>
<sequence>SRYQSQSHPDHPQTQINLDQLHTDPQACGWPDEKHFPSSGHSLGGSSQCQCVFPCTCFKPPRIQWAIMNVNLKWTRTLPSGLNVRRAQGLSQRRKLVSSC</sequence>
<protein>
    <submittedName>
        <fullName evidence="1">Uncharacterized protein</fullName>
    </submittedName>
</protein>
<comment type="caution">
    <text evidence="1">The sequence shown here is derived from an EMBL/GenBank/DDBJ whole genome shotgun (WGS) entry which is preliminary data.</text>
</comment>
<keyword evidence="2" id="KW-1185">Reference proteome</keyword>
<name>A0A9P9Y9V0_9MUSC</name>
<dbReference type="Proteomes" id="UP001059596">
    <property type="component" value="Unassembled WGS sequence"/>
</dbReference>
<dbReference type="AlphaFoldDB" id="A0A9P9Y9V0"/>
<accession>A0A9P9Y9V0</accession>
<gene>
    <name evidence="1" type="ORF">M5D96_014228</name>
</gene>
<proteinExistence type="predicted"/>